<evidence type="ECO:0000256" key="1">
    <source>
        <dbReference type="ARBA" id="ARBA00004418"/>
    </source>
</evidence>
<evidence type="ECO:0000256" key="2">
    <source>
        <dbReference type="ARBA" id="ARBA00008150"/>
    </source>
</evidence>
<evidence type="ECO:0000313" key="7">
    <source>
        <dbReference type="EMBL" id="NMG04282.1"/>
    </source>
</evidence>
<dbReference type="InterPro" id="IPR038484">
    <property type="entry name" value="MucB/RseB_C_sf"/>
</dbReference>
<evidence type="ECO:0000259" key="5">
    <source>
        <dbReference type="Pfam" id="PF03888"/>
    </source>
</evidence>
<dbReference type="Gene3D" id="3.30.200.100">
    <property type="entry name" value="MucB/RseB, C-terminal domain"/>
    <property type="match status" value="1"/>
</dbReference>
<keyword evidence="8" id="KW-1185">Reference proteome</keyword>
<name>A0A972JCA2_9RHOO</name>
<dbReference type="InterPro" id="IPR005588">
    <property type="entry name" value="MucB_RseB"/>
</dbReference>
<dbReference type="PANTHER" id="PTHR38782:SF1">
    <property type="entry name" value="SIGMA-E FACTOR REGULATORY PROTEIN RSEB"/>
    <property type="match status" value="1"/>
</dbReference>
<keyword evidence="3" id="KW-0732">Signal</keyword>
<dbReference type="Gene3D" id="2.50.20.10">
    <property type="entry name" value="Lipoprotein localisation LolA/LolB/LppX"/>
    <property type="match status" value="1"/>
</dbReference>
<feature type="domain" description="MucB/RseB C-terminal" evidence="6">
    <location>
        <begin position="78"/>
        <end position="173"/>
    </location>
</feature>
<evidence type="ECO:0000313" key="8">
    <source>
        <dbReference type="Proteomes" id="UP000599523"/>
    </source>
</evidence>
<organism evidence="7 8">
    <name type="scientific">Azoarcus taiwanensis</name>
    <dbReference type="NCBI Taxonomy" id="666964"/>
    <lineage>
        <taxon>Bacteria</taxon>
        <taxon>Pseudomonadati</taxon>
        <taxon>Pseudomonadota</taxon>
        <taxon>Betaproteobacteria</taxon>
        <taxon>Rhodocyclales</taxon>
        <taxon>Zoogloeaceae</taxon>
        <taxon>Azoarcus</taxon>
    </lineage>
</organism>
<dbReference type="PANTHER" id="PTHR38782">
    <property type="match status" value="1"/>
</dbReference>
<dbReference type="GO" id="GO:0045152">
    <property type="term" value="F:antisigma factor binding"/>
    <property type="evidence" value="ECO:0007669"/>
    <property type="project" value="TreeGrafter"/>
</dbReference>
<evidence type="ECO:0000256" key="4">
    <source>
        <dbReference type="ARBA" id="ARBA00022764"/>
    </source>
</evidence>
<accession>A0A972JCA2</accession>
<dbReference type="GO" id="GO:0030288">
    <property type="term" value="C:outer membrane-bounded periplasmic space"/>
    <property type="evidence" value="ECO:0007669"/>
    <property type="project" value="TreeGrafter"/>
</dbReference>
<dbReference type="Pfam" id="PF03888">
    <property type="entry name" value="MucB_RseB"/>
    <property type="match status" value="1"/>
</dbReference>
<dbReference type="GO" id="GO:0032885">
    <property type="term" value="P:regulation of polysaccharide biosynthetic process"/>
    <property type="evidence" value="ECO:0007669"/>
    <property type="project" value="TreeGrafter"/>
</dbReference>
<dbReference type="RefSeq" id="WP_211163624.1">
    <property type="nucleotide sequence ID" value="NZ_CAWPHM010000008.1"/>
</dbReference>
<dbReference type="InterPro" id="IPR033436">
    <property type="entry name" value="MucB/RseB_C"/>
</dbReference>
<proteinExistence type="inferred from homology"/>
<feature type="domain" description="MucB/RseB N-terminal" evidence="5">
    <location>
        <begin position="1"/>
        <end position="57"/>
    </location>
</feature>
<evidence type="ECO:0000259" key="6">
    <source>
        <dbReference type="Pfam" id="PF17188"/>
    </source>
</evidence>
<gene>
    <name evidence="7" type="ORF">GPA21_15095</name>
</gene>
<comment type="caution">
    <text evidence="7">The sequence shown here is derived from an EMBL/GenBank/DDBJ whole genome shotgun (WGS) entry which is preliminary data.</text>
</comment>
<dbReference type="Pfam" id="PF17188">
    <property type="entry name" value="MucB_RseB_C"/>
    <property type="match status" value="1"/>
</dbReference>
<dbReference type="AlphaFoldDB" id="A0A972JCA2"/>
<protein>
    <submittedName>
        <fullName evidence="7">Siderophore-interacting protein</fullName>
    </submittedName>
</protein>
<evidence type="ECO:0000256" key="3">
    <source>
        <dbReference type="ARBA" id="ARBA00022729"/>
    </source>
</evidence>
<keyword evidence="4" id="KW-0574">Periplasm</keyword>
<feature type="non-terminal residue" evidence="7">
    <location>
        <position position="1"/>
    </location>
</feature>
<dbReference type="Proteomes" id="UP000599523">
    <property type="component" value="Unassembled WGS sequence"/>
</dbReference>
<dbReference type="EMBL" id="WTVM01000107">
    <property type="protein sequence ID" value="NMG04282.1"/>
    <property type="molecule type" value="Genomic_DNA"/>
</dbReference>
<comment type="similarity">
    <text evidence="2">Belongs to the RseB family.</text>
</comment>
<dbReference type="InterPro" id="IPR033434">
    <property type="entry name" value="MucB/RseB_N"/>
</dbReference>
<reference evidence="7" key="1">
    <citation type="submission" date="2019-12" db="EMBL/GenBank/DDBJ databases">
        <title>Comparative genomics gives insights into the taxonomy of the Azoarcus-Aromatoleum group and reveals separate origins of nif in the plant-associated Azoarcus and non-plant-associated Aromatoleum sub-groups.</title>
        <authorList>
            <person name="Lafos M."/>
            <person name="Maluk M."/>
            <person name="Batista M."/>
            <person name="Junghare M."/>
            <person name="Carmona M."/>
            <person name="Faoro H."/>
            <person name="Cruz L.M."/>
            <person name="Battistoni F."/>
            <person name="De Souza E."/>
            <person name="Pedrosa F."/>
            <person name="Chen W.-M."/>
            <person name="Poole P.S."/>
            <person name="Dixon R.A."/>
            <person name="James E.K."/>
        </authorList>
    </citation>
    <scope>NUCLEOTIDE SEQUENCE</scope>
    <source>
        <strain evidence="7">NSC3</strain>
    </source>
</reference>
<sequence>LEPRDELRYGHELWAEVNSGLLLKARLVDENGRVVEQFAFTDVSIGGRIDAQALQPRFQQGDDWRIIDAQGNQLPVADAGWALTASLPGYSLKSVVKRPLGRDRGEILHMVFSDGLAAVSVFIEPVDVERVDGGLGPLSTGPINIFKRMAGDSLITVLGEVPLAALERLGAGLEPTR</sequence>
<comment type="subcellular location">
    <subcellularLocation>
        <location evidence="1">Periplasm</location>
    </subcellularLocation>
</comment>